<dbReference type="InterPro" id="IPR036388">
    <property type="entry name" value="WH-like_DNA-bd_sf"/>
</dbReference>
<proteinExistence type="predicted"/>
<dbReference type="EMBL" id="JBHSOW010000063">
    <property type="protein sequence ID" value="MFC5650915.1"/>
    <property type="molecule type" value="Genomic_DNA"/>
</dbReference>
<organism evidence="2 3">
    <name type="scientific">Paenibacillus solisilvae</name>
    <dbReference type="NCBI Taxonomy" id="2486751"/>
    <lineage>
        <taxon>Bacteria</taxon>
        <taxon>Bacillati</taxon>
        <taxon>Bacillota</taxon>
        <taxon>Bacilli</taxon>
        <taxon>Bacillales</taxon>
        <taxon>Paenibacillaceae</taxon>
        <taxon>Paenibacillus</taxon>
    </lineage>
</organism>
<dbReference type="RefSeq" id="WP_379189499.1">
    <property type="nucleotide sequence ID" value="NZ_JBHSOW010000063.1"/>
</dbReference>
<dbReference type="Gene3D" id="1.10.10.10">
    <property type="entry name" value="Winged helix-like DNA-binding domain superfamily/Winged helix DNA-binding domain"/>
    <property type="match status" value="1"/>
</dbReference>
<protein>
    <submittedName>
        <fullName evidence="2">Helix-turn-helix domain-containing protein</fullName>
    </submittedName>
</protein>
<comment type="caution">
    <text evidence="2">The sequence shown here is derived from an EMBL/GenBank/DDBJ whole genome shotgun (WGS) entry which is preliminary data.</text>
</comment>
<keyword evidence="3" id="KW-1185">Reference proteome</keyword>
<feature type="region of interest" description="Disordered" evidence="1">
    <location>
        <begin position="119"/>
        <end position="144"/>
    </location>
</feature>
<evidence type="ECO:0000256" key="1">
    <source>
        <dbReference type="SAM" id="MobiDB-lite"/>
    </source>
</evidence>
<name>A0ABW0VZ46_9BACL</name>
<evidence type="ECO:0000313" key="3">
    <source>
        <dbReference type="Proteomes" id="UP001596047"/>
    </source>
</evidence>
<accession>A0ABW0VZ46</accession>
<reference evidence="3" key="1">
    <citation type="journal article" date="2019" name="Int. J. Syst. Evol. Microbiol.">
        <title>The Global Catalogue of Microorganisms (GCM) 10K type strain sequencing project: providing services to taxonomists for standard genome sequencing and annotation.</title>
        <authorList>
            <consortium name="The Broad Institute Genomics Platform"/>
            <consortium name="The Broad Institute Genome Sequencing Center for Infectious Disease"/>
            <person name="Wu L."/>
            <person name="Ma J."/>
        </authorList>
    </citation>
    <scope>NUCLEOTIDE SEQUENCE [LARGE SCALE GENOMIC DNA]</scope>
    <source>
        <strain evidence="3">CGMCC 1.3240</strain>
    </source>
</reference>
<gene>
    <name evidence="2" type="ORF">ACFPYJ_17705</name>
</gene>
<feature type="region of interest" description="Disordered" evidence="1">
    <location>
        <begin position="182"/>
        <end position="206"/>
    </location>
</feature>
<evidence type="ECO:0000313" key="2">
    <source>
        <dbReference type="EMBL" id="MFC5650915.1"/>
    </source>
</evidence>
<dbReference type="Pfam" id="PF13730">
    <property type="entry name" value="HTH_36"/>
    <property type="match status" value="1"/>
</dbReference>
<dbReference type="Proteomes" id="UP001596047">
    <property type="component" value="Unassembled WGS sequence"/>
</dbReference>
<sequence length="206" mass="23160">MSFTKYEHDLRRYSRAGLTSPTDIIVYLTIKGYYNEDYGYAFPTVKTIAYDSGVSDKTVERSITRLKTVGLLNVKKTPQDNKVNNIYVPLEPIADEGRFNARFNGAEDDAKKRLETIAARRNKPTKSEREAPQISASKPPEPPDVPIILVEASAPKTPLKPAITVTRTEPPVDGFYPEMVTEADDDECVPIIDDGTDPYENIKDWF</sequence>